<dbReference type="Proteomes" id="UP001501867">
    <property type="component" value="Unassembled WGS sequence"/>
</dbReference>
<dbReference type="InterPro" id="IPR036388">
    <property type="entry name" value="WH-like_DNA-bd_sf"/>
</dbReference>
<dbReference type="SUPFAM" id="SSF100950">
    <property type="entry name" value="NagB/RpiA/CoA transferase-like"/>
    <property type="match status" value="1"/>
</dbReference>
<keyword evidence="3" id="KW-0805">Transcription regulation</keyword>
<dbReference type="InterPro" id="IPR050313">
    <property type="entry name" value="Carb_Metab_HTH_regulators"/>
</dbReference>
<dbReference type="SMART" id="SM00420">
    <property type="entry name" value="HTH_DEOR"/>
    <property type="match status" value="1"/>
</dbReference>
<protein>
    <recommendedName>
        <fullName evidence="1">Lactose phosphotransferase system repressor</fullName>
    </recommendedName>
</protein>
<evidence type="ECO:0000313" key="7">
    <source>
        <dbReference type="EMBL" id="GAA0266696.1"/>
    </source>
</evidence>
<keyword evidence="7" id="KW-0238">DNA-binding</keyword>
<evidence type="ECO:0000256" key="4">
    <source>
        <dbReference type="ARBA" id="ARBA00023163"/>
    </source>
</evidence>
<keyword evidence="8" id="KW-1185">Reference proteome</keyword>
<dbReference type="PANTHER" id="PTHR30363:SF4">
    <property type="entry name" value="GLYCEROL-3-PHOSPHATE REGULON REPRESSOR"/>
    <property type="match status" value="1"/>
</dbReference>
<dbReference type="EMBL" id="BAAABV010000002">
    <property type="protein sequence ID" value="GAA0266696.1"/>
    <property type="molecule type" value="Genomic_DNA"/>
</dbReference>
<dbReference type="PRINTS" id="PR00037">
    <property type="entry name" value="HTHLACR"/>
</dbReference>
<dbReference type="PROSITE" id="PS51000">
    <property type="entry name" value="HTH_DEOR_2"/>
    <property type="match status" value="1"/>
</dbReference>
<name>A0ABP3EJZ8_9ACTN</name>
<keyword evidence="2" id="KW-0678">Repressor</keyword>
<dbReference type="SMART" id="SM01134">
    <property type="entry name" value="DeoRC"/>
    <property type="match status" value="1"/>
</dbReference>
<accession>A0ABP3EJZ8</accession>
<evidence type="ECO:0000259" key="6">
    <source>
        <dbReference type="PROSITE" id="PS51000"/>
    </source>
</evidence>
<comment type="function">
    <text evidence="5">Repressor of the lactose catabolism operon. Galactose-6-phosphate is the inducer.</text>
</comment>
<evidence type="ECO:0000256" key="5">
    <source>
        <dbReference type="ARBA" id="ARBA00024937"/>
    </source>
</evidence>
<dbReference type="SUPFAM" id="SSF46785">
    <property type="entry name" value="Winged helix' DNA-binding domain"/>
    <property type="match status" value="1"/>
</dbReference>
<reference evidence="8" key="1">
    <citation type="journal article" date="2019" name="Int. J. Syst. Evol. Microbiol.">
        <title>The Global Catalogue of Microorganisms (GCM) 10K type strain sequencing project: providing services to taxonomists for standard genome sequencing and annotation.</title>
        <authorList>
            <consortium name="The Broad Institute Genomics Platform"/>
            <consortium name="The Broad Institute Genome Sequencing Center for Infectious Disease"/>
            <person name="Wu L."/>
            <person name="Ma J."/>
        </authorList>
    </citation>
    <scope>NUCLEOTIDE SEQUENCE [LARGE SCALE GENOMIC DNA]</scope>
    <source>
        <strain evidence="8">JCM 4505</strain>
    </source>
</reference>
<evidence type="ECO:0000313" key="8">
    <source>
        <dbReference type="Proteomes" id="UP001501867"/>
    </source>
</evidence>
<feature type="domain" description="HTH deoR-type" evidence="6">
    <location>
        <begin position="20"/>
        <end position="75"/>
    </location>
</feature>
<sequence length="270" mass="28559">MVGLKQARTDMKRTQSHMYAPERQQEILRLAQKQGRVDVPTLAEDFGVTQETIRRDLSALDRAGLLHRVHGGALPAGALHLEPGLAERDSTAATEKERIAKAALALLPAEGSVILDAGTTVSRLAGLLPADCGLTVVTNALPVAARLADHPGLTLHLVGGRLRHRTQAAVDAWALRDLADVHADVAVIATNGFSPEGGLSTPDLAEAAVKRAMLTGARRVVLVADSSKYGARHFARFGSLDQVDVLVTDTGLTDEQAAAIENHGPEVIRA</sequence>
<dbReference type="GO" id="GO:0003677">
    <property type="term" value="F:DNA binding"/>
    <property type="evidence" value="ECO:0007669"/>
    <property type="project" value="UniProtKB-KW"/>
</dbReference>
<organism evidence="7 8">
    <name type="scientific">Streptomyces polychromogenes</name>
    <dbReference type="NCBI Taxonomy" id="67342"/>
    <lineage>
        <taxon>Bacteria</taxon>
        <taxon>Bacillati</taxon>
        <taxon>Actinomycetota</taxon>
        <taxon>Actinomycetes</taxon>
        <taxon>Kitasatosporales</taxon>
        <taxon>Streptomycetaceae</taxon>
        <taxon>Streptomyces</taxon>
    </lineage>
</organism>
<evidence type="ECO:0000256" key="2">
    <source>
        <dbReference type="ARBA" id="ARBA00022491"/>
    </source>
</evidence>
<dbReference type="Gene3D" id="3.40.50.1360">
    <property type="match status" value="1"/>
</dbReference>
<gene>
    <name evidence="7" type="ORF">GCM10010302_00570</name>
</gene>
<evidence type="ECO:0000256" key="3">
    <source>
        <dbReference type="ARBA" id="ARBA00023015"/>
    </source>
</evidence>
<evidence type="ECO:0000256" key="1">
    <source>
        <dbReference type="ARBA" id="ARBA00021390"/>
    </source>
</evidence>
<keyword evidence="4" id="KW-0804">Transcription</keyword>
<dbReference type="InterPro" id="IPR036390">
    <property type="entry name" value="WH_DNA-bd_sf"/>
</dbReference>
<dbReference type="Pfam" id="PF00455">
    <property type="entry name" value="DeoRC"/>
    <property type="match status" value="1"/>
</dbReference>
<dbReference type="Gene3D" id="1.10.10.10">
    <property type="entry name" value="Winged helix-like DNA-binding domain superfamily/Winged helix DNA-binding domain"/>
    <property type="match status" value="1"/>
</dbReference>
<dbReference type="InterPro" id="IPR001034">
    <property type="entry name" value="DeoR_HTH"/>
</dbReference>
<comment type="caution">
    <text evidence="7">The sequence shown here is derived from an EMBL/GenBank/DDBJ whole genome shotgun (WGS) entry which is preliminary data.</text>
</comment>
<dbReference type="PANTHER" id="PTHR30363">
    <property type="entry name" value="HTH-TYPE TRANSCRIPTIONAL REGULATOR SRLR-RELATED"/>
    <property type="match status" value="1"/>
</dbReference>
<proteinExistence type="predicted"/>
<dbReference type="InterPro" id="IPR014036">
    <property type="entry name" value="DeoR-like_C"/>
</dbReference>
<dbReference type="Pfam" id="PF08220">
    <property type="entry name" value="HTH_DeoR"/>
    <property type="match status" value="1"/>
</dbReference>
<dbReference type="InterPro" id="IPR037171">
    <property type="entry name" value="NagB/RpiA_transferase-like"/>
</dbReference>